<keyword evidence="2" id="KW-0560">Oxidoreductase</keyword>
<evidence type="ECO:0000313" key="4">
    <source>
        <dbReference type="Proteomes" id="UP000554144"/>
    </source>
</evidence>
<dbReference type="FunFam" id="3.40.50.720:FF:000173">
    <property type="entry name" value="3-oxoacyl-[acyl-carrier protein] reductase"/>
    <property type="match status" value="1"/>
</dbReference>
<gene>
    <name evidence="3" type="ORF">H0A62_03200</name>
</gene>
<dbReference type="Gene3D" id="3.40.50.720">
    <property type="entry name" value="NAD(P)-binding Rossmann-like Domain"/>
    <property type="match status" value="1"/>
</dbReference>
<evidence type="ECO:0000256" key="1">
    <source>
        <dbReference type="ARBA" id="ARBA00006484"/>
    </source>
</evidence>
<dbReference type="PANTHER" id="PTHR42879">
    <property type="entry name" value="3-OXOACYL-(ACYL-CARRIER-PROTEIN) REDUCTASE"/>
    <property type="match status" value="1"/>
</dbReference>
<dbReference type="InterPro" id="IPR002347">
    <property type="entry name" value="SDR_fam"/>
</dbReference>
<dbReference type="InterPro" id="IPR020904">
    <property type="entry name" value="Sc_DH/Rdtase_CS"/>
</dbReference>
<comment type="similarity">
    <text evidence="1">Belongs to the short-chain dehydrogenases/reductases (SDR) family.</text>
</comment>
<dbReference type="Pfam" id="PF13561">
    <property type="entry name" value="adh_short_C2"/>
    <property type="match status" value="1"/>
</dbReference>
<protein>
    <submittedName>
        <fullName evidence="3">SDR family oxidoreductase</fullName>
    </submittedName>
</protein>
<comment type="caution">
    <text evidence="3">The sequence shown here is derived from an EMBL/GenBank/DDBJ whole genome shotgun (WGS) entry which is preliminary data.</text>
</comment>
<dbReference type="PRINTS" id="PR00081">
    <property type="entry name" value="GDHRDH"/>
</dbReference>
<dbReference type="InterPro" id="IPR036291">
    <property type="entry name" value="NAD(P)-bd_dom_sf"/>
</dbReference>
<keyword evidence="4" id="KW-1185">Reference proteome</keyword>
<dbReference type="PANTHER" id="PTHR42879:SF2">
    <property type="entry name" value="3-OXOACYL-[ACYL-CARRIER-PROTEIN] REDUCTASE FABG"/>
    <property type="match status" value="1"/>
</dbReference>
<evidence type="ECO:0000256" key="2">
    <source>
        <dbReference type="ARBA" id="ARBA00023002"/>
    </source>
</evidence>
<dbReference type="AlphaFoldDB" id="A0A853H203"/>
<dbReference type="OrthoDB" id="8665216at2"/>
<dbReference type="GO" id="GO:0032787">
    <property type="term" value="P:monocarboxylic acid metabolic process"/>
    <property type="evidence" value="ECO:0007669"/>
    <property type="project" value="UniProtKB-ARBA"/>
</dbReference>
<dbReference type="Proteomes" id="UP000554144">
    <property type="component" value="Unassembled WGS sequence"/>
</dbReference>
<organism evidence="3 4">
    <name type="scientific">Pollutimonas harenae</name>
    <dbReference type="NCBI Taxonomy" id="657015"/>
    <lineage>
        <taxon>Bacteria</taxon>
        <taxon>Pseudomonadati</taxon>
        <taxon>Pseudomonadota</taxon>
        <taxon>Betaproteobacteria</taxon>
        <taxon>Burkholderiales</taxon>
        <taxon>Alcaligenaceae</taxon>
        <taxon>Pollutimonas</taxon>
    </lineage>
</organism>
<sequence>MKQHILVTGGSSGIGKAIIERLSAEGFHTLNLDRQAPAAPSANEHHIPVDLLDTDALKQLLAQLAQEYEILRVVNNAGMVKPDLLESTTIDDVRTVAKLNIEAPILITQQFLPAMRAKKFGRIVNISSRAALGKERRTAYAASKAGLLGMTRTWALELAHSGITVNAIGPGPIATELFTSVNPAGSPQTERILKTIPVQRLGEPSEVAHAVQFFLDNRAGFITGQVLYVCGGMTVGLGTAA</sequence>
<proteinExistence type="inferred from homology"/>
<dbReference type="GO" id="GO:0016491">
    <property type="term" value="F:oxidoreductase activity"/>
    <property type="evidence" value="ECO:0007669"/>
    <property type="project" value="UniProtKB-KW"/>
</dbReference>
<dbReference type="PRINTS" id="PR00080">
    <property type="entry name" value="SDRFAMILY"/>
</dbReference>
<dbReference type="InterPro" id="IPR050259">
    <property type="entry name" value="SDR"/>
</dbReference>
<dbReference type="SUPFAM" id="SSF51735">
    <property type="entry name" value="NAD(P)-binding Rossmann-fold domains"/>
    <property type="match status" value="1"/>
</dbReference>
<dbReference type="RefSeq" id="WP_130038239.1">
    <property type="nucleotide sequence ID" value="NZ_JACCEV010000001.1"/>
</dbReference>
<evidence type="ECO:0000313" key="3">
    <source>
        <dbReference type="EMBL" id="NYT84603.1"/>
    </source>
</evidence>
<name>A0A853H203_9BURK</name>
<reference evidence="3 4" key="1">
    <citation type="submission" date="2020-07" db="EMBL/GenBank/DDBJ databases">
        <title>Taxonomic revisions and descriptions of new bacterial species based on genomic comparisons in the high-G+C-content subgroup of the family Alcaligenaceae.</title>
        <authorList>
            <person name="Szabo A."/>
            <person name="Felfoldi T."/>
        </authorList>
    </citation>
    <scope>NUCLEOTIDE SEQUENCE [LARGE SCALE GENOMIC DNA]</scope>
    <source>
        <strain evidence="3 4">DSM 25667</strain>
    </source>
</reference>
<accession>A0A853H203</accession>
<dbReference type="EMBL" id="JACCEV010000001">
    <property type="protein sequence ID" value="NYT84603.1"/>
    <property type="molecule type" value="Genomic_DNA"/>
</dbReference>
<dbReference type="PROSITE" id="PS00061">
    <property type="entry name" value="ADH_SHORT"/>
    <property type="match status" value="1"/>
</dbReference>